<accession>A0A9X1SUX4</accession>
<evidence type="ECO:0000256" key="1">
    <source>
        <dbReference type="SAM" id="MobiDB-lite"/>
    </source>
</evidence>
<proteinExistence type="predicted"/>
<feature type="transmembrane region" description="Helical" evidence="2">
    <location>
        <begin position="69"/>
        <end position="87"/>
    </location>
</feature>
<feature type="region of interest" description="Disordered" evidence="1">
    <location>
        <begin position="235"/>
        <end position="298"/>
    </location>
</feature>
<reference evidence="3" key="1">
    <citation type="submission" date="2021-11" db="EMBL/GenBank/DDBJ databases">
        <title>Streptomyces corallinus and Kineosporia corallina sp. nov., two new coral-derived marine actinobacteria.</title>
        <authorList>
            <person name="Buangrab K."/>
            <person name="Sutthacheep M."/>
            <person name="Yeemin T."/>
            <person name="Harunari E."/>
            <person name="Igarashi Y."/>
            <person name="Sripreechasak P."/>
            <person name="Kanchanasin P."/>
            <person name="Tanasupawat S."/>
            <person name="Phongsopitanun W."/>
        </authorList>
    </citation>
    <scope>NUCLEOTIDE SEQUENCE</scope>
    <source>
        <strain evidence="3">JCM 31032</strain>
    </source>
</reference>
<dbReference type="RefSeq" id="WP_231443696.1">
    <property type="nucleotide sequence ID" value="NZ_JAJOMB010000009.1"/>
</dbReference>
<protein>
    <submittedName>
        <fullName evidence="3">Uncharacterized protein</fullName>
    </submittedName>
</protein>
<feature type="transmembrane region" description="Helical" evidence="2">
    <location>
        <begin position="99"/>
        <end position="120"/>
    </location>
</feature>
<evidence type="ECO:0000313" key="3">
    <source>
        <dbReference type="EMBL" id="MCD5312956.1"/>
    </source>
</evidence>
<name>A0A9X1SUX4_9ACTN</name>
<evidence type="ECO:0000313" key="4">
    <source>
        <dbReference type="Proteomes" id="UP001138997"/>
    </source>
</evidence>
<dbReference type="AlphaFoldDB" id="A0A9X1SUX4"/>
<keyword evidence="2" id="KW-0812">Transmembrane</keyword>
<keyword evidence="4" id="KW-1185">Reference proteome</keyword>
<feature type="compositionally biased region" description="Polar residues" evidence="1">
    <location>
        <begin position="285"/>
        <end position="298"/>
    </location>
</feature>
<feature type="transmembrane region" description="Helical" evidence="2">
    <location>
        <begin position="36"/>
        <end position="57"/>
    </location>
</feature>
<keyword evidence="2" id="KW-1133">Transmembrane helix</keyword>
<dbReference type="EMBL" id="JAJOMB010000009">
    <property type="protein sequence ID" value="MCD5312956.1"/>
    <property type="molecule type" value="Genomic_DNA"/>
</dbReference>
<keyword evidence="2" id="KW-0472">Membrane</keyword>
<organism evidence="3 4">
    <name type="scientific">Kineosporia babensis</name>
    <dbReference type="NCBI Taxonomy" id="499548"/>
    <lineage>
        <taxon>Bacteria</taxon>
        <taxon>Bacillati</taxon>
        <taxon>Actinomycetota</taxon>
        <taxon>Actinomycetes</taxon>
        <taxon>Kineosporiales</taxon>
        <taxon>Kineosporiaceae</taxon>
        <taxon>Kineosporia</taxon>
    </lineage>
</organism>
<feature type="transmembrane region" description="Helical" evidence="2">
    <location>
        <begin position="172"/>
        <end position="191"/>
    </location>
</feature>
<evidence type="ECO:0000256" key="2">
    <source>
        <dbReference type="SAM" id="Phobius"/>
    </source>
</evidence>
<sequence length="343" mass="36576">MGEADATVSHPETEIPPAEPVTTKLPLIATARPQPLLPALVGLATLALPIGLVGVLAPLLEQPFKNQNSYALGLDLFLMLAGVRLAWRTPADRRGLWRFGIGPLLAGGAAIGGAALLISLDPASTASVGLSWLGRALAALGTGTLTVYWLRMNTGSIRVPAHRPTLRQHIRTSRSAPILALAAFVACGWYADLLATMYFLPLYLVSAWLVVTLIRAPHSPLTLMLNRVGRTVLRMNRRSRMPAAPSPRPDRPDSKTPSAQPGPVRRRITLPEPGSIENEDDPATDSGNAPASPSNNVLNSTKTYVAASGRVIDLDQIPLELRLLPLPQITGQEEQVATGSQTE</sequence>
<gene>
    <name evidence="3" type="ORF">LR394_18775</name>
</gene>
<comment type="caution">
    <text evidence="3">The sequence shown here is derived from an EMBL/GenBank/DDBJ whole genome shotgun (WGS) entry which is preliminary data.</text>
</comment>
<dbReference type="Proteomes" id="UP001138997">
    <property type="component" value="Unassembled WGS sequence"/>
</dbReference>
<feature type="transmembrane region" description="Helical" evidence="2">
    <location>
        <begin position="132"/>
        <end position="151"/>
    </location>
</feature>